<reference evidence="1 2" key="1">
    <citation type="submission" date="2022-04" db="EMBL/GenBank/DDBJ databases">
        <title>Genome sequence of C. roseum typestrain.</title>
        <authorList>
            <person name="Poehlein A."/>
            <person name="Schoch T."/>
            <person name="Duerre P."/>
            <person name="Daniel R."/>
        </authorList>
    </citation>
    <scope>NUCLEOTIDE SEQUENCE [LARGE SCALE GENOMIC DNA]</scope>
    <source>
        <strain evidence="1 2">DSM 7320</strain>
    </source>
</reference>
<sequence>MDYLKTIEEIIRENKWIRNDIGMGKIQCTKIVKENEKLMAIIVSNKLETPISSFIRKIIVLDGEIILFYDGEYYEKVEEGEYNRYKDYFSADEWKIIMGNNKTQELVQRDKVSKREGIYVEIHETAKEYINSNYDEKQTNELNNMYKL</sequence>
<name>A0A1S8LAY5_9CLOT</name>
<dbReference type="KEGG" id="crw:CROST_015050"/>
<organism evidence="1 2">
    <name type="scientific">Clostridium felsineum</name>
    <dbReference type="NCBI Taxonomy" id="36839"/>
    <lineage>
        <taxon>Bacteria</taxon>
        <taxon>Bacillati</taxon>
        <taxon>Bacillota</taxon>
        <taxon>Clostridia</taxon>
        <taxon>Eubacteriales</taxon>
        <taxon>Clostridiaceae</taxon>
        <taxon>Clostridium</taxon>
    </lineage>
</organism>
<dbReference type="RefSeq" id="WP_077836185.1">
    <property type="nucleotide sequence ID" value="NZ_CP096983.1"/>
</dbReference>
<keyword evidence="2" id="KW-1185">Reference proteome</keyword>
<proteinExistence type="predicted"/>
<evidence type="ECO:0000313" key="2">
    <source>
        <dbReference type="Proteomes" id="UP000190951"/>
    </source>
</evidence>
<dbReference type="EMBL" id="CP096983">
    <property type="protein sequence ID" value="URZ10795.1"/>
    <property type="molecule type" value="Genomic_DNA"/>
</dbReference>
<dbReference type="Proteomes" id="UP000190951">
    <property type="component" value="Chromosome"/>
</dbReference>
<evidence type="ECO:0000313" key="1">
    <source>
        <dbReference type="EMBL" id="URZ10795.1"/>
    </source>
</evidence>
<protein>
    <submittedName>
        <fullName evidence="1">Uncharacterized protein</fullName>
    </submittedName>
</protein>
<gene>
    <name evidence="1" type="ORF">CROST_015050</name>
</gene>
<dbReference type="AlphaFoldDB" id="A0A1S8LAY5"/>
<accession>A0A1S8LAY5</accession>